<accession>A0AAV3TC83</accession>
<protein>
    <submittedName>
        <fullName evidence="3">DUF58 domain-containing protein</fullName>
    </submittedName>
</protein>
<keyword evidence="4" id="KW-1185">Reference proteome</keyword>
<evidence type="ECO:0000313" key="4">
    <source>
        <dbReference type="Proteomes" id="UP001500420"/>
    </source>
</evidence>
<dbReference type="PANTHER" id="PTHR33608">
    <property type="entry name" value="BLL2464 PROTEIN"/>
    <property type="match status" value="1"/>
</dbReference>
<dbReference type="EMBL" id="BAAADV010000004">
    <property type="protein sequence ID" value="GAA0675405.1"/>
    <property type="molecule type" value="Genomic_DNA"/>
</dbReference>
<dbReference type="Pfam" id="PF01882">
    <property type="entry name" value="DUF58"/>
    <property type="match status" value="1"/>
</dbReference>
<proteinExistence type="predicted"/>
<evidence type="ECO:0000256" key="1">
    <source>
        <dbReference type="SAM" id="MobiDB-lite"/>
    </source>
</evidence>
<gene>
    <name evidence="3" type="ORF">GCM10009020_23810</name>
</gene>
<comment type="caution">
    <text evidence="3">The sequence shown here is derived from an EMBL/GenBank/DDBJ whole genome shotgun (WGS) entry which is preliminary data.</text>
</comment>
<dbReference type="AlphaFoldDB" id="A0AAV3TC83"/>
<dbReference type="PANTHER" id="PTHR33608:SF6">
    <property type="entry name" value="BLL2464 PROTEIN"/>
    <property type="match status" value="1"/>
</dbReference>
<reference evidence="3 4" key="1">
    <citation type="journal article" date="2019" name="Int. J. Syst. Evol. Microbiol.">
        <title>The Global Catalogue of Microorganisms (GCM) 10K type strain sequencing project: providing services to taxonomists for standard genome sequencing and annotation.</title>
        <authorList>
            <consortium name="The Broad Institute Genomics Platform"/>
            <consortium name="The Broad Institute Genome Sequencing Center for Infectious Disease"/>
            <person name="Wu L."/>
            <person name="Ma J."/>
        </authorList>
    </citation>
    <scope>NUCLEOTIDE SEQUENCE [LARGE SCALE GENOMIC DNA]</scope>
    <source>
        <strain evidence="3 4">JCM 16328</strain>
    </source>
</reference>
<dbReference type="RefSeq" id="WP_343774245.1">
    <property type="nucleotide sequence ID" value="NZ_BAAADV010000004.1"/>
</dbReference>
<feature type="compositionally biased region" description="Basic and acidic residues" evidence="1">
    <location>
        <begin position="74"/>
        <end position="89"/>
    </location>
</feature>
<dbReference type="Proteomes" id="UP001500420">
    <property type="component" value="Unassembled WGS sequence"/>
</dbReference>
<evidence type="ECO:0000259" key="2">
    <source>
        <dbReference type="Pfam" id="PF01882"/>
    </source>
</evidence>
<evidence type="ECO:0000313" key="3">
    <source>
        <dbReference type="EMBL" id="GAA0675405.1"/>
    </source>
</evidence>
<organism evidence="3 4">
    <name type="scientific">Natronoarchaeum mannanilyticum</name>
    <dbReference type="NCBI Taxonomy" id="926360"/>
    <lineage>
        <taxon>Archaea</taxon>
        <taxon>Methanobacteriati</taxon>
        <taxon>Methanobacteriota</taxon>
        <taxon>Stenosarchaea group</taxon>
        <taxon>Halobacteria</taxon>
        <taxon>Halobacteriales</taxon>
        <taxon>Natronoarchaeaceae</taxon>
    </lineage>
</organism>
<feature type="domain" description="DUF58" evidence="2">
    <location>
        <begin position="295"/>
        <end position="464"/>
    </location>
</feature>
<feature type="region of interest" description="Disordered" evidence="1">
    <location>
        <begin position="1"/>
        <end position="89"/>
    </location>
</feature>
<feature type="compositionally biased region" description="Acidic residues" evidence="1">
    <location>
        <begin position="48"/>
        <end position="61"/>
    </location>
</feature>
<name>A0AAV3TC83_9EURY</name>
<dbReference type="InterPro" id="IPR002881">
    <property type="entry name" value="DUF58"/>
</dbReference>
<feature type="compositionally biased region" description="Gly residues" evidence="1">
    <location>
        <begin position="11"/>
        <end position="21"/>
    </location>
</feature>
<sequence length="519" mass="54640">MTEDRASDGAGRTGGGSGRTDGGSERADGGAAVVGETDDPSDRPSASDDAEPGADTAESDAGDGTAGGDADTVPGDREAGSDADHAAETRDRLASFEDSFTGRWNGVDAAALLAIGVGAIAQSPAAFLVGAVGVAYAAYARAARPPEVDLRIERAFGDDRPDPGEEVEVTVRITNEGEAIPDLRIVDGVPAQLHVVEGTPRLAAELGAGETVELTYSIGAERGRHGFEPVRAIARGYSGAVERDARVRSATDDEVYCTPGGLPPSTDLSLQSLTTPYAGRVETDIGGDGTEFYATREYQRGDPLSRVDWNRKARTGELSTVEFREERAASVVLLIDVRTEAWLRPDDASPSAVERSVEGAMQVFSSLVEGGDRVGVAVVGATDPWLPPGSGEDHRAKARELFVEHPLLTAESADDLIQRPISVQALRRQLPSHSQVILFSPLCDDGVIEQAKLLEASGHLVTAISPDPTATATSGQTVAHVERELRLSELRRSGARVADWEWNESLASAISRAGERWSA</sequence>